<dbReference type="SMART" id="SM00320">
    <property type="entry name" value="WD40"/>
    <property type="match status" value="6"/>
</dbReference>
<gene>
    <name evidence="6 10" type="primary">YTM1</name>
    <name evidence="10" type="ORF">C6P46_006023</name>
</gene>
<dbReference type="AlphaFoldDB" id="A0A9P6VZ46"/>
<dbReference type="GO" id="GO:0043021">
    <property type="term" value="F:ribonucleoprotein complex binding"/>
    <property type="evidence" value="ECO:0007669"/>
    <property type="project" value="UniProtKB-UniRule"/>
</dbReference>
<evidence type="ECO:0000313" key="10">
    <source>
        <dbReference type="EMBL" id="KAG0658147.1"/>
    </source>
</evidence>
<feature type="repeat" description="WD" evidence="7">
    <location>
        <begin position="963"/>
        <end position="1005"/>
    </location>
</feature>
<dbReference type="Pfam" id="PF00400">
    <property type="entry name" value="WD40"/>
    <property type="match status" value="2"/>
</dbReference>
<evidence type="ECO:0000256" key="1">
    <source>
        <dbReference type="ARBA" id="ARBA00022517"/>
    </source>
</evidence>
<feature type="domain" description="Atos-like conserved" evidence="9">
    <location>
        <begin position="211"/>
        <end position="277"/>
    </location>
</feature>
<dbReference type="Proteomes" id="UP000777482">
    <property type="component" value="Unassembled WGS sequence"/>
</dbReference>
<dbReference type="PANTHER" id="PTHR19855">
    <property type="entry name" value="WD40 REPEAT PROTEIN 12, 37"/>
    <property type="match status" value="1"/>
</dbReference>
<dbReference type="InterPro" id="IPR020472">
    <property type="entry name" value="WD40_PAC1"/>
</dbReference>
<evidence type="ECO:0000256" key="2">
    <source>
        <dbReference type="ARBA" id="ARBA00022552"/>
    </source>
</evidence>
<dbReference type="GO" id="GO:0005730">
    <property type="term" value="C:nucleolus"/>
    <property type="evidence" value="ECO:0007669"/>
    <property type="project" value="UniProtKB-SubCell"/>
</dbReference>
<feature type="compositionally biased region" description="Polar residues" evidence="8">
    <location>
        <begin position="7"/>
        <end position="24"/>
    </location>
</feature>
<dbReference type="Pfam" id="PF08154">
    <property type="entry name" value="NLE"/>
    <property type="match status" value="1"/>
</dbReference>
<dbReference type="InterPro" id="IPR012972">
    <property type="entry name" value="NLE"/>
</dbReference>
<sequence>MDGHRPGTTSWEGSTLSESAANESSPRRISLPYDESLYSGSPTMTGTSTQTEPIRIPDSQSGEAFSLSSGTSFLSPSVALDGPLHHLLPSLSLDENTRGETDSRHAEEGALAEVAKQRRRLSGLSAYLSSPPRSSPLSRSVLEDDSDDSDGFAARASRWGAQRRLSYSFGSSPGPAEMAPADPWISRSHRRQSSNTSASFKCGSLTTSSPFVGSFEDSLLQGRMSAPPSASFDFVASIGVLGSSDLPMHRRCPPHLHVGFSAVFYASPGDPRSSPYVGTIDLYQHYLRLLDPPELAAELPMPSAKLPRFPGYPVPERGQVQIVLKDSNETAFRPFLVPYDLTGLDRQGAGGRTFVRQKSYSVEQLDRKGRLRFAVHLQFCSPPERKRSRRSEAVRTPRYYLYHTIRVVFASRGSEPSDEWRIVRETPDSGATAINVDGSARFSPYPGPPDEWTMARKKAKERLKASAMARLEASTSTIEPPRLDLPSSPPVTATTLSHVSIAPPVVVSTSVPSLLPTFSFDRVPSPTPNQHGGVSALSALRPVESHATPALPPTSHAHVPHGGEREHTAYKATMSVTADLGQPIASTSTAGPAANGADERQIAIRLSTKDPKFQIPPAKFLVPASWRRFHLSELINKVLENDSPVPFDFLIDQTLLRSSLGAYCAATGTSEEVVLEVEFLPSTLPPQLESTTPSEDWVSDISLAVRGAVLTASYAGTLSLQHNDLPPPSTLTFAGHDLSVLSTCYVPHPLGSEDKRWIASGGMDRVGRVWEYSVPPLSLTAQPEVPAPTTLYTLSLHQAPISSVRSRPLPAVPTTATSAPHLLTAGWDGLIGLWDLTPGVNEGDADLEGADRKKKRRRQSTTVVNKTPMAALRGHTGKVSRAVFDRADVTKAYSAGWDHSVRSWDLSIGAEISSKDWLQTSDKVLLSMAQLTAPNLLATGSTDRLICLWDLRTDATQNISLTLAGHTAPVSAIAAHPTSSLMFASGSYDSTVRIWDARSPKQALFTLPVPKKEGDEDRAEPEKVLAVDWDGERLAAGGEGARVISWRVSGQGEPVANKE</sequence>
<comment type="caution">
    <text evidence="10">The sequence shown here is derived from an EMBL/GenBank/DDBJ whole genome shotgun (WGS) entry which is preliminary data.</text>
</comment>
<comment type="similarity">
    <text evidence="6">Belongs to the WD repeat WDR12/YTM1 family.</text>
</comment>
<dbReference type="InterPro" id="IPR025261">
    <property type="entry name" value="Atos-like_cons_dom"/>
</dbReference>
<dbReference type="GO" id="GO:0000463">
    <property type="term" value="P:maturation of LSU-rRNA from tricistronic rRNA transcript (SSU-rRNA, 5.8S rRNA, LSU-rRNA)"/>
    <property type="evidence" value="ECO:0007669"/>
    <property type="project" value="UniProtKB-UniRule"/>
</dbReference>
<comment type="subcellular location">
    <subcellularLocation>
        <location evidence="6">Nucleus</location>
        <location evidence="6">Nucleolus</location>
    </subcellularLocation>
    <subcellularLocation>
        <location evidence="6">Nucleus</location>
        <location evidence="6">Nucleoplasm</location>
    </subcellularLocation>
</comment>
<evidence type="ECO:0000256" key="6">
    <source>
        <dbReference type="HAMAP-Rule" id="MF_03029"/>
    </source>
</evidence>
<dbReference type="GO" id="GO:0030687">
    <property type="term" value="C:preribosome, large subunit precursor"/>
    <property type="evidence" value="ECO:0007669"/>
    <property type="project" value="UniProtKB-UniRule"/>
</dbReference>
<dbReference type="GO" id="GO:0000466">
    <property type="term" value="P:maturation of 5.8S rRNA from tricistronic rRNA transcript (SSU-rRNA, 5.8S rRNA, LSU-rRNA)"/>
    <property type="evidence" value="ECO:0007669"/>
    <property type="project" value="UniProtKB-UniRule"/>
</dbReference>
<proteinExistence type="inferred from homology"/>
<feature type="region of interest" description="Disordered" evidence="8">
    <location>
        <begin position="124"/>
        <end position="152"/>
    </location>
</feature>
<dbReference type="PRINTS" id="PR00320">
    <property type="entry name" value="GPROTEINBRPT"/>
</dbReference>
<dbReference type="PANTHER" id="PTHR19855:SF11">
    <property type="entry name" value="RIBOSOME BIOGENESIS PROTEIN WDR12"/>
    <property type="match status" value="1"/>
</dbReference>
<dbReference type="PROSITE" id="PS50082">
    <property type="entry name" value="WD_REPEATS_2"/>
    <property type="match status" value="3"/>
</dbReference>
<organism evidence="10 11">
    <name type="scientific">Rhodotorula mucilaginosa</name>
    <name type="common">Yeast</name>
    <name type="synonym">Rhodotorula rubra</name>
    <dbReference type="NCBI Taxonomy" id="5537"/>
    <lineage>
        <taxon>Eukaryota</taxon>
        <taxon>Fungi</taxon>
        <taxon>Dikarya</taxon>
        <taxon>Basidiomycota</taxon>
        <taxon>Pucciniomycotina</taxon>
        <taxon>Microbotryomycetes</taxon>
        <taxon>Sporidiobolales</taxon>
        <taxon>Sporidiobolaceae</taxon>
        <taxon>Rhodotorula</taxon>
    </lineage>
</organism>
<keyword evidence="5 6" id="KW-0539">Nucleus</keyword>
<feature type="region of interest" description="Disordered" evidence="8">
    <location>
        <begin position="90"/>
        <end position="110"/>
    </location>
</feature>
<keyword evidence="3 7" id="KW-0853">WD repeat</keyword>
<evidence type="ECO:0000256" key="8">
    <source>
        <dbReference type="SAM" id="MobiDB-lite"/>
    </source>
</evidence>
<dbReference type="InterPro" id="IPR028599">
    <property type="entry name" value="WDR12/Ytm1"/>
</dbReference>
<dbReference type="InterPro" id="IPR015943">
    <property type="entry name" value="WD40/YVTN_repeat-like_dom_sf"/>
</dbReference>
<keyword evidence="2 6" id="KW-0698">rRNA processing</keyword>
<dbReference type="InterPro" id="IPR033473">
    <property type="entry name" value="Atos-like_C"/>
</dbReference>
<dbReference type="Pfam" id="PF13889">
    <property type="entry name" value="Chromosome_seg"/>
    <property type="match status" value="1"/>
</dbReference>
<name>A0A9P6VZ46_RHOMI</name>
<dbReference type="HAMAP" id="MF_03029">
    <property type="entry name" value="WDR12"/>
    <property type="match status" value="1"/>
</dbReference>
<reference evidence="10 11" key="1">
    <citation type="submission" date="2020-11" db="EMBL/GenBank/DDBJ databases">
        <title>Kefir isolates.</title>
        <authorList>
            <person name="Marcisauskas S."/>
            <person name="Kim Y."/>
            <person name="Blasche S."/>
        </authorList>
    </citation>
    <scope>NUCLEOTIDE SEQUENCE [LARGE SCALE GENOMIC DNA]</scope>
    <source>
        <strain evidence="10 11">KR</strain>
    </source>
</reference>
<keyword evidence="4" id="KW-0677">Repeat</keyword>
<feature type="repeat" description="WD" evidence="7">
    <location>
        <begin position="935"/>
        <end position="959"/>
    </location>
</feature>
<evidence type="ECO:0000256" key="7">
    <source>
        <dbReference type="PROSITE-ProRule" id="PRU00221"/>
    </source>
</evidence>
<dbReference type="Gene3D" id="2.130.10.10">
    <property type="entry name" value="YVTN repeat-like/Quinoprotein amine dehydrogenase"/>
    <property type="match status" value="1"/>
</dbReference>
<evidence type="ECO:0000313" key="11">
    <source>
        <dbReference type="Proteomes" id="UP000777482"/>
    </source>
</evidence>
<dbReference type="PROSITE" id="PS00678">
    <property type="entry name" value="WD_REPEATS_1"/>
    <property type="match status" value="2"/>
</dbReference>
<dbReference type="SMART" id="SM01177">
    <property type="entry name" value="DUF4210"/>
    <property type="match status" value="1"/>
</dbReference>
<keyword evidence="1 6" id="KW-0690">Ribosome biogenesis</keyword>
<comment type="function">
    <text evidence="6">Component of the NOP7 complex, which is required for maturation of the 25S and 5.8S ribosomal RNAs and formation of the 60S ribosome.</text>
</comment>
<comment type="subunit">
    <text evidence="6">Component of the NOP7 complex, composed of ERB1, NOP7 and YTM1. Within the NOP7 complex ERB1 appears to interact directly with NOP7 and YTM1. The NOP7 complex also associates with the 66S pre-ribosome.</text>
</comment>
<keyword evidence="11" id="KW-1185">Reference proteome</keyword>
<dbReference type="SUPFAM" id="SSF50978">
    <property type="entry name" value="WD40 repeat-like"/>
    <property type="match status" value="1"/>
</dbReference>
<evidence type="ECO:0000256" key="3">
    <source>
        <dbReference type="ARBA" id="ARBA00022574"/>
    </source>
</evidence>
<dbReference type="Pfam" id="PF13915">
    <property type="entry name" value="DUF4210"/>
    <property type="match status" value="1"/>
</dbReference>
<dbReference type="PROSITE" id="PS50294">
    <property type="entry name" value="WD_REPEATS_REGION"/>
    <property type="match status" value="1"/>
</dbReference>
<protein>
    <recommendedName>
        <fullName evidence="6">Ribosome biogenesis protein YTM1</fullName>
    </recommendedName>
</protein>
<dbReference type="EMBL" id="PUHQ01000070">
    <property type="protein sequence ID" value="KAG0658147.1"/>
    <property type="molecule type" value="Genomic_DNA"/>
</dbReference>
<feature type="region of interest" description="Disordered" evidence="8">
    <location>
        <begin position="170"/>
        <end position="190"/>
    </location>
</feature>
<feature type="repeat" description="WD" evidence="7">
    <location>
        <begin position="872"/>
        <end position="914"/>
    </location>
</feature>
<dbReference type="InterPro" id="IPR036322">
    <property type="entry name" value="WD40_repeat_dom_sf"/>
</dbReference>
<evidence type="ECO:0000256" key="5">
    <source>
        <dbReference type="ARBA" id="ARBA00023242"/>
    </source>
</evidence>
<evidence type="ECO:0000259" key="9">
    <source>
        <dbReference type="SMART" id="SM01177"/>
    </source>
</evidence>
<feature type="region of interest" description="Disordered" evidence="8">
    <location>
        <begin position="1"/>
        <end position="72"/>
    </location>
</feature>
<feature type="compositionally biased region" description="Low complexity" evidence="8">
    <location>
        <begin position="128"/>
        <end position="140"/>
    </location>
</feature>
<feature type="compositionally biased region" description="Basic and acidic residues" evidence="8">
    <location>
        <begin position="95"/>
        <end position="108"/>
    </location>
</feature>
<feature type="compositionally biased region" description="Polar residues" evidence="8">
    <location>
        <begin position="38"/>
        <end position="63"/>
    </location>
</feature>
<accession>A0A9P6VZ46</accession>
<dbReference type="InterPro" id="IPR001680">
    <property type="entry name" value="WD40_rpt"/>
</dbReference>
<dbReference type="GO" id="GO:0005654">
    <property type="term" value="C:nucleoplasm"/>
    <property type="evidence" value="ECO:0007669"/>
    <property type="project" value="UniProtKB-SubCell"/>
</dbReference>
<dbReference type="OrthoDB" id="10251381at2759"/>
<dbReference type="InterPro" id="IPR019775">
    <property type="entry name" value="WD40_repeat_CS"/>
</dbReference>
<evidence type="ECO:0000256" key="4">
    <source>
        <dbReference type="ARBA" id="ARBA00022737"/>
    </source>
</evidence>